<evidence type="ECO:0000313" key="8">
    <source>
        <dbReference type="Proteomes" id="UP001162734"/>
    </source>
</evidence>
<sequence>MTEQRRPRYITPEGFRRLSEEQQEIWTVLRPRIVAEVEAAAALGDRSENAEYKYGKQKLRELDRRLRFLSLRMDELTVVEPRPNGNGRAFFGAWVTVEDEEGEVRTWRLVGPDEFDVSQGLLSVDAPLGRALLGKREGDAVRFRPPGGEVELTVVEVRWSEPGAPE</sequence>
<dbReference type="InterPro" id="IPR036805">
    <property type="entry name" value="Tscrpt_elong_fac_GreA/B_N_sf"/>
</dbReference>
<dbReference type="EMBL" id="AP025592">
    <property type="protein sequence ID" value="BDG08237.1"/>
    <property type="molecule type" value="Genomic_DNA"/>
</dbReference>
<evidence type="ECO:0000256" key="3">
    <source>
        <dbReference type="ARBA" id="ARBA00023163"/>
    </source>
</evidence>
<name>A0ABN6N4X8_9BACT</name>
<dbReference type="InterPro" id="IPR006358">
    <property type="entry name" value="Tscrpt_elong_fac_GreB"/>
</dbReference>
<dbReference type="PANTHER" id="PTHR30437">
    <property type="entry name" value="TRANSCRIPTION ELONGATION FACTOR GREA"/>
    <property type="match status" value="1"/>
</dbReference>
<dbReference type="NCBIfam" id="TIGR01461">
    <property type="entry name" value="greB"/>
    <property type="match status" value="1"/>
</dbReference>
<dbReference type="Pfam" id="PF01272">
    <property type="entry name" value="GreA_GreB"/>
    <property type="match status" value="1"/>
</dbReference>
<dbReference type="InterPro" id="IPR001437">
    <property type="entry name" value="Tscrpt_elong_fac_GreA/B_C"/>
</dbReference>
<evidence type="ECO:0000313" key="7">
    <source>
        <dbReference type="EMBL" id="BDG08237.1"/>
    </source>
</evidence>
<dbReference type="RefSeq" id="WP_248345422.1">
    <property type="nucleotide sequence ID" value="NZ_AP025592.1"/>
</dbReference>
<dbReference type="Pfam" id="PF03449">
    <property type="entry name" value="GreA_GreB_N"/>
    <property type="match status" value="1"/>
</dbReference>
<dbReference type="PANTHER" id="PTHR30437:SF6">
    <property type="entry name" value="TRANSCRIPTION ELONGATION FACTOR GREB"/>
    <property type="match status" value="1"/>
</dbReference>
<reference evidence="8" key="1">
    <citation type="journal article" date="2022" name="Int. J. Syst. Evol. Microbiol.">
        <title>Anaeromyxobacter oryzae sp. nov., Anaeromyxobacter diazotrophicus sp. nov. and Anaeromyxobacter paludicola sp. nov., isolated from paddy soils.</title>
        <authorList>
            <person name="Itoh H."/>
            <person name="Xu Z."/>
            <person name="Mise K."/>
            <person name="Masuda Y."/>
            <person name="Ushijima N."/>
            <person name="Hayakawa C."/>
            <person name="Shiratori Y."/>
            <person name="Senoo K."/>
        </authorList>
    </citation>
    <scope>NUCLEOTIDE SEQUENCE [LARGE SCALE GENOMIC DNA]</scope>
    <source>
        <strain evidence="8">Red630</strain>
    </source>
</reference>
<accession>A0ABN6N4X8</accession>
<dbReference type="Gene3D" id="1.10.287.180">
    <property type="entry name" value="Transcription elongation factor, GreA/GreB, N-terminal domain"/>
    <property type="match status" value="1"/>
</dbReference>
<keyword evidence="3 4" id="KW-0804">Transcription</keyword>
<feature type="domain" description="Transcription elongation factor GreA/GreB C-terminal" evidence="5">
    <location>
        <begin position="86"/>
        <end position="157"/>
    </location>
</feature>
<dbReference type="HAMAP" id="MF_00930">
    <property type="entry name" value="GreB"/>
    <property type="match status" value="1"/>
</dbReference>
<dbReference type="InterPro" id="IPR022691">
    <property type="entry name" value="Tscrpt_elong_fac_GreA/B_N"/>
</dbReference>
<dbReference type="SUPFAM" id="SSF54534">
    <property type="entry name" value="FKBP-like"/>
    <property type="match status" value="1"/>
</dbReference>
<dbReference type="GO" id="GO:0003746">
    <property type="term" value="F:translation elongation factor activity"/>
    <property type="evidence" value="ECO:0007669"/>
    <property type="project" value="UniProtKB-KW"/>
</dbReference>
<evidence type="ECO:0000256" key="4">
    <source>
        <dbReference type="HAMAP-Rule" id="MF_00930"/>
    </source>
</evidence>
<dbReference type="Gene3D" id="3.10.50.30">
    <property type="entry name" value="Transcription elongation factor, GreA/GreB, C-terminal domain"/>
    <property type="match status" value="1"/>
</dbReference>
<dbReference type="HAMAP" id="MF_00105">
    <property type="entry name" value="GreA_GreB"/>
    <property type="match status" value="1"/>
</dbReference>
<dbReference type="InterPro" id="IPR036953">
    <property type="entry name" value="GreA/GreB_C_sf"/>
</dbReference>
<dbReference type="InterPro" id="IPR028624">
    <property type="entry name" value="Tscrpt_elong_fac_GreA/B"/>
</dbReference>
<evidence type="ECO:0000259" key="5">
    <source>
        <dbReference type="Pfam" id="PF01272"/>
    </source>
</evidence>
<dbReference type="Proteomes" id="UP001162734">
    <property type="component" value="Chromosome"/>
</dbReference>
<protein>
    <recommendedName>
        <fullName evidence="4">Transcription elongation factor GreB</fullName>
    </recommendedName>
    <alternativeName>
        <fullName evidence="4">Transcript cleavage factor GreB</fullName>
    </alternativeName>
</protein>
<organism evidence="7 8">
    <name type="scientific">Anaeromyxobacter paludicola</name>
    <dbReference type="NCBI Taxonomy" id="2918171"/>
    <lineage>
        <taxon>Bacteria</taxon>
        <taxon>Pseudomonadati</taxon>
        <taxon>Myxococcota</taxon>
        <taxon>Myxococcia</taxon>
        <taxon>Myxococcales</taxon>
        <taxon>Cystobacterineae</taxon>
        <taxon>Anaeromyxobacteraceae</taxon>
        <taxon>Anaeromyxobacter</taxon>
    </lineage>
</organism>
<dbReference type="InterPro" id="IPR023459">
    <property type="entry name" value="Tscrpt_elong_fac_GreA/B_fam"/>
</dbReference>
<evidence type="ECO:0000256" key="1">
    <source>
        <dbReference type="ARBA" id="ARBA00023015"/>
    </source>
</evidence>
<proteinExistence type="inferred from homology"/>
<dbReference type="NCBIfam" id="NF002506">
    <property type="entry name" value="PRK01885.1"/>
    <property type="match status" value="1"/>
</dbReference>
<comment type="similarity">
    <text evidence="4">Belongs to the GreA/GreB family. GreB subfamily.</text>
</comment>
<keyword evidence="1 4" id="KW-0805">Transcription regulation</keyword>
<keyword evidence="8" id="KW-1185">Reference proteome</keyword>
<comment type="function">
    <text evidence="4">Necessary for efficient RNA polymerase transcription elongation past template-encoded arresting sites. The arresting sites in DNA have the property of trapping a certain fraction of elongating RNA polymerases that pass through, resulting in locked ternary complexes. Cleavage of the nascent transcript by cleavage factors such as GreA or GreB allows the resumption of elongation from the new 3'terminus. GreB releases sequences of up to 9 nucleotides in length.</text>
</comment>
<dbReference type="SUPFAM" id="SSF46557">
    <property type="entry name" value="GreA transcript cleavage protein, N-terminal domain"/>
    <property type="match status" value="1"/>
</dbReference>
<keyword evidence="7" id="KW-0251">Elongation factor</keyword>
<evidence type="ECO:0000259" key="6">
    <source>
        <dbReference type="Pfam" id="PF03449"/>
    </source>
</evidence>
<gene>
    <name evidence="7" type="primary">greB_2</name>
    <name evidence="4" type="synonym">greB</name>
    <name evidence="7" type="ORF">AMPC_13500</name>
</gene>
<evidence type="ECO:0000256" key="2">
    <source>
        <dbReference type="ARBA" id="ARBA00023125"/>
    </source>
</evidence>
<keyword evidence="2 4" id="KW-0238">DNA-binding</keyword>
<dbReference type="PIRSF" id="PIRSF006092">
    <property type="entry name" value="GreA_GreB"/>
    <property type="match status" value="1"/>
</dbReference>
<feature type="domain" description="Transcription elongation factor GreA/GreB N-terminal" evidence="6">
    <location>
        <begin position="9"/>
        <end position="78"/>
    </location>
</feature>
<keyword evidence="7" id="KW-0648">Protein biosynthesis</keyword>